<dbReference type="PROSITE" id="PS00293">
    <property type="entry name" value="PCNA_2"/>
    <property type="match status" value="1"/>
</dbReference>
<dbReference type="GO" id="GO:0030337">
    <property type="term" value="F:DNA polymerase processivity factor activity"/>
    <property type="evidence" value="ECO:0007669"/>
    <property type="project" value="InterPro"/>
</dbReference>
<dbReference type="GO" id="GO:0003677">
    <property type="term" value="F:DNA binding"/>
    <property type="evidence" value="ECO:0007669"/>
    <property type="project" value="UniProtKB-KW"/>
</dbReference>
<feature type="domain" description="Proliferating cell nuclear antigen PCNA N-terminal" evidence="2">
    <location>
        <begin position="1"/>
        <end position="125"/>
    </location>
</feature>
<reference evidence="3" key="1">
    <citation type="submission" date="2021-02" db="EMBL/GenBank/DDBJ databases">
        <authorList>
            <person name="Nowell W R."/>
        </authorList>
    </citation>
    <scope>NUCLEOTIDE SEQUENCE</scope>
</reference>
<dbReference type="InterPro" id="IPR022659">
    <property type="entry name" value="Pr_cel_nuc_antig_CS"/>
</dbReference>
<dbReference type="CDD" id="cd00577">
    <property type="entry name" value="PCNA"/>
    <property type="match status" value="1"/>
</dbReference>
<dbReference type="EMBL" id="CAJOBJ010240043">
    <property type="protein sequence ID" value="CAF5073439.1"/>
    <property type="molecule type" value="Genomic_DNA"/>
</dbReference>
<dbReference type="PROSITE" id="PS01251">
    <property type="entry name" value="PCNA_1"/>
    <property type="match status" value="1"/>
</dbReference>
<comment type="caution">
    <text evidence="3">The sequence shown here is derived from an EMBL/GenBank/DDBJ whole genome shotgun (WGS) entry which is preliminary data.</text>
</comment>
<dbReference type="InterPro" id="IPR046938">
    <property type="entry name" value="DNA_clamp_sf"/>
</dbReference>
<evidence type="ECO:0000313" key="3">
    <source>
        <dbReference type="EMBL" id="CAF5073439.1"/>
    </source>
</evidence>
<dbReference type="GO" id="GO:0006272">
    <property type="term" value="P:leading strand elongation"/>
    <property type="evidence" value="ECO:0007669"/>
    <property type="project" value="TreeGrafter"/>
</dbReference>
<dbReference type="PRINTS" id="PR00339">
    <property type="entry name" value="PCNACYCLIN"/>
</dbReference>
<protein>
    <recommendedName>
        <fullName evidence="2">Proliferating cell nuclear antigen PCNA N-terminal domain-containing protein</fullName>
    </recommendedName>
</protein>
<dbReference type="Pfam" id="PF00705">
    <property type="entry name" value="PCNA_N"/>
    <property type="match status" value="1"/>
</dbReference>
<evidence type="ECO:0000259" key="2">
    <source>
        <dbReference type="Pfam" id="PF00705"/>
    </source>
</evidence>
<dbReference type="Proteomes" id="UP000681720">
    <property type="component" value="Unassembled WGS sequence"/>
</dbReference>
<name>A0A8S3EQJ0_9BILA</name>
<keyword evidence="1" id="KW-0238">DNA-binding</keyword>
<dbReference type="Gene3D" id="3.10.150.10">
    <property type="entry name" value="DNA Polymerase III, subunit A, domain 2"/>
    <property type="match status" value="1"/>
</dbReference>
<dbReference type="NCBIfam" id="TIGR00590">
    <property type="entry name" value="pcna"/>
    <property type="match status" value="1"/>
</dbReference>
<dbReference type="GO" id="GO:0006298">
    <property type="term" value="P:mismatch repair"/>
    <property type="evidence" value="ECO:0007669"/>
    <property type="project" value="TreeGrafter"/>
</dbReference>
<dbReference type="GO" id="GO:0006275">
    <property type="term" value="P:regulation of DNA replication"/>
    <property type="evidence" value="ECO:0007669"/>
    <property type="project" value="InterPro"/>
</dbReference>
<feature type="non-terminal residue" evidence="3">
    <location>
        <position position="145"/>
    </location>
</feature>
<dbReference type="GO" id="GO:0043626">
    <property type="term" value="C:PCNA complex"/>
    <property type="evidence" value="ECO:0007669"/>
    <property type="project" value="TreeGrafter"/>
</dbReference>
<dbReference type="AlphaFoldDB" id="A0A8S3EQJ0"/>
<gene>
    <name evidence="3" type="ORF">GIL414_LOCUS61248</name>
</gene>
<dbReference type="GO" id="GO:0019985">
    <property type="term" value="P:translesion synthesis"/>
    <property type="evidence" value="ECO:0007669"/>
    <property type="project" value="TreeGrafter"/>
</dbReference>
<dbReference type="PANTHER" id="PTHR11352:SF0">
    <property type="entry name" value="PROLIFERATING CELL NUCLEAR ANTIGEN"/>
    <property type="match status" value="1"/>
</dbReference>
<dbReference type="InterPro" id="IPR022648">
    <property type="entry name" value="Pr_cel_nuc_antig_N"/>
</dbReference>
<dbReference type="SUPFAM" id="SSF55979">
    <property type="entry name" value="DNA clamp"/>
    <property type="match status" value="1"/>
</dbReference>
<proteinExistence type="predicted"/>
<sequence>MFEARLLNGSIFAKVIEGLRELVNEATWECSSNGITLQAMDSSHVALVSLVMRSEGFETYRCDRNMSLGISLVSMSKVLKTMGKDDSLTIRVNDDSDSIVIAMESRNQDKFADYELRLMDLDSEHLGIPDTDYSCTIKMPSSEFS</sequence>
<accession>A0A8S3EQJ0</accession>
<organism evidence="3 4">
    <name type="scientific">Rotaria magnacalcarata</name>
    <dbReference type="NCBI Taxonomy" id="392030"/>
    <lineage>
        <taxon>Eukaryota</taxon>
        <taxon>Metazoa</taxon>
        <taxon>Spiralia</taxon>
        <taxon>Gnathifera</taxon>
        <taxon>Rotifera</taxon>
        <taxon>Eurotatoria</taxon>
        <taxon>Bdelloidea</taxon>
        <taxon>Philodinida</taxon>
        <taxon>Philodinidae</taxon>
        <taxon>Rotaria</taxon>
    </lineage>
</organism>
<evidence type="ECO:0000313" key="4">
    <source>
        <dbReference type="Proteomes" id="UP000681720"/>
    </source>
</evidence>
<dbReference type="InterPro" id="IPR000730">
    <property type="entry name" value="Pr_cel_nuc_antig"/>
</dbReference>
<evidence type="ECO:0000256" key="1">
    <source>
        <dbReference type="ARBA" id="ARBA00023125"/>
    </source>
</evidence>
<dbReference type="PANTHER" id="PTHR11352">
    <property type="entry name" value="PROLIFERATING CELL NUCLEAR ANTIGEN"/>
    <property type="match status" value="1"/>
</dbReference>